<reference evidence="2 3" key="1">
    <citation type="submission" date="2015-05" db="EMBL/GenBank/DDBJ databases">
        <authorList>
            <person name="Goodhead I."/>
        </authorList>
    </citation>
    <scope>NUCLEOTIDE SEQUENCE [LARGE SCALE GENOMIC DNA]</scope>
    <source>
        <strain evidence="3">morsitans</strain>
    </source>
</reference>
<evidence type="ECO:0000313" key="3">
    <source>
        <dbReference type="Proteomes" id="UP000245838"/>
    </source>
</evidence>
<protein>
    <submittedName>
        <fullName evidence="2">Aspartate ammonia-lyase</fullName>
    </submittedName>
</protein>
<accession>A0A193QGC0</accession>
<name>A0A193QGC0_SODGM</name>
<dbReference type="InterPro" id="IPR018951">
    <property type="entry name" value="Fumarase_C_C"/>
</dbReference>
<evidence type="ECO:0000313" key="2">
    <source>
        <dbReference type="EMBL" id="CRL43960.1"/>
    </source>
</evidence>
<dbReference type="GO" id="GO:0006531">
    <property type="term" value="P:aspartate metabolic process"/>
    <property type="evidence" value="ECO:0007669"/>
    <property type="project" value="TreeGrafter"/>
</dbReference>
<dbReference type="AlphaFoldDB" id="A0A193QGC0"/>
<proteinExistence type="predicted"/>
<dbReference type="GO" id="GO:0008797">
    <property type="term" value="F:aspartate ammonia-lyase activity"/>
    <property type="evidence" value="ECO:0007669"/>
    <property type="project" value="TreeGrafter"/>
</dbReference>
<gene>
    <name evidence="2" type="primary">aspA_1</name>
    <name evidence="2" type="ORF">SGGMMB4_00749</name>
</gene>
<dbReference type="InterPro" id="IPR051546">
    <property type="entry name" value="Aspartate_Ammonia-Lyase"/>
</dbReference>
<dbReference type="GO" id="GO:0005829">
    <property type="term" value="C:cytosol"/>
    <property type="evidence" value="ECO:0007669"/>
    <property type="project" value="TreeGrafter"/>
</dbReference>
<evidence type="ECO:0000259" key="1">
    <source>
        <dbReference type="Pfam" id="PF10415"/>
    </source>
</evidence>
<dbReference type="Gene3D" id="1.10.40.30">
    <property type="entry name" value="Fumarase/aspartase (C-terminal domain)"/>
    <property type="match status" value="1"/>
</dbReference>
<dbReference type="Pfam" id="PF10415">
    <property type="entry name" value="FumaraseC_C"/>
    <property type="match status" value="1"/>
</dbReference>
<dbReference type="GO" id="GO:0006099">
    <property type="term" value="P:tricarboxylic acid cycle"/>
    <property type="evidence" value="ECO:0007669"/>
    <property type="project" value="InterPro"/>
</dbReference>
<dbReference type="PANTHER" id="PTHR42696:SF2">
    <property type="entry name" value="ASPARTATE AMMONIA-LYASE"/>
    <property type="match status" value="1"/>
</dbReference>
<sequence length="67" mass="7478">MTYLNPFIGHHNGDIVGKICAETGKSVREAMLERSLLSAAQLGDIFSLQNLMHPEYKAKRYPDDTPS</sequence>
<organism evidence="2 3">
    <name type="scientific">Sodalis glossinidius (strain morsitans)</name>
    <dbReference type="NCBI Taxonomy" id="343509"/>
    <lineage>
        <taxon>Bacteria</taxon>
        <taxon>Pseudomonadati</taxon>
        <taxon>Pseudomonadota</taxon>
        <taxon>Gammaproteobacteria</taxon>
        <taxon>Enterobacterales</taxon>
        <taxon>Bruguierivoracaceae</taxon>
        <taxon>Sodalis</taxon>
    </lineage>
</organism>
<feature type="domain" description="Fumarase C C-terminal" evidence="1">
    <location>
        <begin position="2"/>
        <end position="53"/>
    </location>
</feature>
<keyword evidence="2" id="KW-0456">Lyase</keyword>
<dbReference type="PANTHER" id="PTHR42696">
    <property type="entry name" value="ASPARTATE AMMONIA-LYASE"/>
    <property type="match status" value="1"/>
</dbReference>
<dbReference type="Proteomes" id="UP000245838">
    <property type="component" value="Chromosome sggmmb4_Chromosome"/>
</dbReference>
<dbReference type="EMBL" id="LN854557">
    <property type="protein sequence ID" value="CRL43960.1"/>
    <property type="molecule type" value="Genomic_DNA"/>
</dbReference>